<sequence length="2267" mass="252532">MALSFEESKRMVAASPAMTLEASIEDARPVVDCDEDVATFSVEDQNFTRSGNYTWFDTFSDNDFSTVDTNKEITLSPTQVNITQENNSQVIPFEMPRYYDGVDLMSMTIQIHYVNANNAENYTAPINVSYSTDKIRFYWMVSNYATIKEGVLKFEIMATGAITVPNSGESKNYLWRTKPNEKLNVLKALTGTAMNNPTDDDWYTQFLSTMSQKVGEAQIAATQAAQSAQEAQAVVDGLADTLANYYTKEEVDGFVTLLRDDIAKVDGLAKFDVQYDAETQTIKFLNGEKVIKTITLNTDPSADWVTAFNKTVEAKIDEKIAPVKTELTEYKTSNDAAVKNLQDSVGNLPETLQSDYYNKQATDKLLEAKAEKTSVETVANDLTVVKNTASGLQNSIDTINGDISEIQEQLKNVKPDPNAGREYDITYEDSKLNLLENGTVKTTVVIQGGGGGGTGGNTSVIKIERLDGSALTVVAGDPAIINFKFSSVDNSGDDTGSATGVWYVGNTKVGTQTVIQGKNSFDATQYLHSGDNTVKLQVTDSVGSVGTKTWTVNVVEFYLESSFDDTLVYSGEVTFRYTPYGNISKTINFTIDGKILGSTTSSVTGRQLTYAIPAQTHGAHLVEVSMTAEINGKQITSNKVVKDIMWAIEGNTTPIISCATKTASAKQYSNVAINYTVYDPSSSTTTVTLEVDGAKTATLTVGRTMQTWTWKSADIGTHTLKIVCGSVSKEISVEIKELGITIEPVKTNLAFDFNPAGKTNADETRLWSDGNTRLTVSDNFDWSNGGYQLDEDGDTYFCVKAGTTANISYKLFGDDAKKLGKNFKLVFKTTNVKNYDATALTCLNGGIGLNIQAQKVTLTSEQNSISLPTCEDDFMEFEFNILPDSQYKEMVLWLDGIPCRVELYDASDNFTQASPVGITIGSPDCDVLVYRMKSYMMNLTDDEILDNFIADAKNAEEMIERYTRNDITDVSGELNPDLLAEKCPDLRIIKISAPTFTTGKKNEVPNTTIQHIYKNGRAVEDNWTATGSHKGQGTSSNAYGESGRNIDINCSGGFTFGDESTGSKYAFTENSVGEKYFNIKVNVASSENANNALLADEFNEFNPYIRQARKDNPKVRDTMAFYPCVVFIQETDTTNATVFKDGQWHFYACGDFGNSKKNSDTMGMDPNNHKEVIIEIDNNTDAQTRFLSGDFSEETWDGDHSFEFRYINKNCTDEEIQAAKNAWIRVQNWVVNADDAEFKKNFENYFVKDSALFHYLFTERHTMVDNRAKNVFPHTTDLVHWDFCFDYDNDTAMGNDNEGGLTLSYGYEDMDTIGTKSVFNAHDSKLWCKIRDLFADDLAKMFLNRESALAWSATRILKKFEDYQDVKPEKLWIMDMRRKYFRTYEDNGTTSYLPMMHGNKRHQRRQFQRYQEKYMASKYTGATCTSDDMTIRGYTPTNWTGVKPDGTFHIVPYADTYVSVRYGSNPVKVRGKRGQTYEIQCPIAAMNDTEVYVYNASIIQSIGDISGFYPGYVDFSHGVKLTDLKIGSAAEGYKNTNMTDFAVGNNTLLEHLNLQNVPNLKKSISLTGCTNLEEFYAGGSGITGVAFAKGGKIRKAELPAIASLSAKNLNYLTDLKVTDYKNITTLTVEKCPTIDLTGMLAKCTNLSRVRLTGIDWQLDDTSLLDRLLKMTGLDENGYNTDHSVVDGSVHVPIMRERQLADYNAQWPDLNITYNTLVQQFVWTFVNKDGTVLDVQYIDKGDKAVDPVTRKENPIPTPTAKSTISTDFTFSGWDTEFTTVFSNQTITATYTESVRKYTVRYMNRGAVLKETVAPYGSMVLYDGDTPTYTSEETAFKYYLFSGWDKGGYVTGDKDINAVYDSCEYSSTYFDGKEIGQLRPVEIYAMNKVGVEQNVAEAKDEVSIKLGNDFSYEDITEKVLISKPQVFDGKNYIDTDLKLFEEDRDFVLAVDYKMDVTNANNTVLMQCFEQNGMNGIRLWNSTGVKMTWGIDSANGVAAGSRDMTVIRHIKGDNGLYVYSSNIYGSALSYTKITRTRSTKTNATLVFGCAKADDGAYERHAKGTVYWSKLWYADLGDAACRELAAWTHNDLIVEVASFKNYYLSDNSNKRCSMTFLQKDTLGQDMMLSSAANNAGGWGSTSLREYLDSRLVDALPIGWKQLIKKVKVPSSAGNKSKEIVTSDCYFFIPSAIEVSSSMIDEPYVYEGQTISYMTGNDSRIKHNAEGKATKYWLRSPFATYDGYFYAIEETGELYGFHYPSEQLGVAVMFSI</sequence>
<name>D4KC29_9FIRM</name>
<evidence type="ECO:0000313" key="2">
    <source>
        <dbReference type="EMBL" id="CBL02392.1"/>
    </source>
</evidence>
<feature type="domain" description="DUF6273" evidence="1">
    <location>
        <begin position="2111"/>
        <end position="2267"/>
    </location>
</feature>
<dbReference type="PATRIC" id="fig|657322.3.peg.2127"/>
<dbReference type="EMBL" id="FP929046">
    <property type="protein sequence ID" value="CBL02392.1"/>
    <property type="molecule type" value="Genomic_DNA"/>
</dbReference>
<gene>
    <name evidence="2" type="ORF">FPR_22010</name>
</gene>
<dbReference type="eggNOG" id="ENOG5033004">
    <property type="taxonomic scope" value="Bacteria"/>
</dbReference>
<reference evidence="2 3" key="1">
    <citation type="submission" date="2010-03" db="EMBL/GenBank/DDBJ databases">
        <title>The genome sequence of Faecalibacterium prausnitzii SL3/3.</title>
        <authorList>
            <consortium name="metaHIT consortium -- http://www.metahit.eu/"/>
            <person name="Pajon A."/>
            <person name="Turner K."/>
            <person name="Parkhill J."/>
            <person name="Duncan S."/>
            <person name="Flint H."/>
        </authorList>
    </citation>
    <scope>NUCLEOTIDE SEQUENCE [LARGE SCALE GENOMIC DNA]</scope>
    <source>
        <strain evidence="2 3">SL3/3</strain>
    </source>
</reference>
<dbReference type="Proteomes" id="UP000007059">
    <property type="component" value="Chromosome"/>
</dbReference>
<dbReference type="InterPro" id="IPR046240">
    <property type="entry name" value="DUF6273"/>
</dbReference>
<reference evidence="2 3" key="2">
    <citation type="submission" date="2010-03" db="EMBL/GenBank/DDBJ databases">
        <authorList>
            <person name="Pajon A."/>
        </authorList>
    </citation>
    <scope>NUCLEOTIDE SEQUENCE [LARGE SCALE GENOMIC DNA]</scope>
    <source>
        <strain evidence="2 3">SL3/3</strain>
    </source>
</reference>
<dbReference type="InterPro" id="IPR032675">
    <property type="entry name" value="LRR_dom_sf"/>
</dbReference>
<dbReference type="SUPFAM" id="SSF52058">
    <property type="entry name" value="L domain-like"/>
    <property type="match status" value="1"/>
</dbReference>
<protein>
    <recommendedName>
        <fullName evidence="1">DUF6273 domain-containing protein</fullName>
    </recommendedName>
</protein>
<dbReference type="Pfam" id="PF19789">
    <property type="entry name" value="DUF6273"/>
    <property type="match status" value="1"/>
</dbReference>
<dbReference type="Gene3D" id="3.80.10.10">
    <property type="entry name" value="Ribonuclease Inhibitor"/>
    <property type="match status" value="1"/>
</dbReference>
<dbReference type="HOGENOM" id="CLU_001207_0_0_9"/>
<dbReference type="RefSeq" id="WP_015537913.1">
    <property type="nucleotide sequence ID" value="NC_021020.1"/>
</dbReference>
<accession>D4KC29</accession>
<organism evidence="2 3">
    <name type="scientific">Faecalibacterium prausnitzii SL3/3</name>
    <dbReference type="NCBI Taxonomy" id="657322"/>
    <lineage>
        <taxon>Bacteria</taxon>
        <taxon>Bacillati</taxon>
        <taxon>Bacillota</taxon>
        <taxon>Clostridia</taxon>
        <taxon>Eubacteriales</taxon>
        <taxon>Oscillospiraceae</taxon>
        <taxon>Faecalibacterium</taxon>
    </lineage>
</organism>
<proteinExistence type="predicted"/>
<evidence type="ECO:0000313" key="3">
    <source>
        <dbReference type="Proteomes" id="UP000007059"/>
    </source>
</evidence>
<evidence type="ECO:0000259" key="1">
    <source>
        <dbReference type="Pfam" id="PF19789"/>
    </source>
</evidence>
<dbReference type="KEGG" id="fpa:FPR_22010"/>